<evidence type="ECO:0000256" key="1">
    <source>
        <dbReference type="SAM" id="MobiDB-lite"/>
    </source>
</evidence>
<feature type="compositionally biased region" description="Low complexity" evidence="1">
    <location>
        <begin position="723"/>
        <end position="732"/>
    </location>
</feature>
<protein>
    <submittedName>
        <fullName evidence="3">Uncharacterized protein</fullName>
    </submittedName>
</protein>
<sequence length="1074" mass="117982">MLPPPSPSPPRRHDGARAESGARRRGARGGARGHLHARPARYVGLHPTLTQTLRTNAAPMRSTPRLLRRACALGSNDRNCEKNANRNNGNRLFDSQNNAAGGYACPRAVGGPERGNENGVAPFVNNQRSRMYYYEGSKMVVEWTNQHGCGSNSRVQCNVIIQYACEDSLDPFWAGTASDSWPAPGRPESCPGSPNRYPGVQGGQCFSRNTPENNCMVATPRDGIPDNANDAATDTIPNNANSAVPSDNTRRFGMHESYAYYDLYSRTERNNGLWTADQDVRRRDMRGTRQNPNGNRRGLECPEERDYYPYWAPSPWVDIAILTDHAELDEEEYCVGGGHEDQGGVNMTDDQLAFTLVQTGVRKYCGAGSMCGWYTRNSANTAPKGWCEAVTTEQHKLTHTLWNQRKWPGSKEECEALDGYGTTFQWLEASFSDATRFGWQIPGVVCGKTPFSRVNQLGNAYNGDGDKNLNNNDYFTTATLEETRFNGVNANRYHWKLPLISDPDFLASGVTETDLHDDGLEGCFNSVVLRIRYNDSNADVPSWPAAASAGTFGANAYNAGGRNMVNASDNALRNNEENSPLLQDPYIYMGPGGRNMETDAQPTAAGTESFLSLALNTNQYARTFQDRSYTFSIKKRPGSAAAADADLDTPAIPESMANKVIINVNGRGKRGNIVQTYPAVEYDFVPNQVVCKSGQYLHFQWTGSDYNPRRGCNNGEGGPPDPNNFISNNDNNNARADRMNFVPIEFMTTNVPSNVTGAYVYPTDGSVATDTLRSAHMDAILEYAPCAQAGTESSAELEACFKSMVGLYYLRQDSNPLYQSLRGNRACLTEAELDAISSKNVRETHPRNCAKLNAAIHPYFDGGLVKCSTTSEKILSFFSTRNNNHSNRDQTATILLLPENTDTSVGGSSNNTNWHDQMAFYEETYGTVQSGDTGALTGATIRKSICNDEANAGDGQANNNGASSCIPDSAFTDPDGDVLENETFTVEEGDNDSKGDGNARGCEEIIYFLTSTNTVEQQIMLAIILLFVGGFCAWAGYYLYNRYQKRESAGGLFKFDIGKKWNTKTNQSTRNDVL</sequence>
<feature type="transmembrane region" description="Helical" evidence="2">
    <location>
        <begin position="1019"/>
        <end position="1040"/>
    </location>
</feature>
<reference evidence="3" key="1">
    <citation type="submission" date="2021-01" db="EMBL/GenBank/DDBJ databases">
        <authorList>
            <person name="Corre E."/>
            <person name="Pelletier E."/>
            <person name="Niang G."/>
            <person name="Scheremetjew M."/>
            <person name="Finn R."/>
            <person name="Kale V."/>
            <person name="Holt S."/>
            <person name="Cochrane G."/>
            <person name="Meng A."/>
            <person name="Brown T."/>
            <person name="Cohen L."/>
        </authorList>
    </citation>
    <scope>NUCLEOTIDE SEQUENCE</scope>
    <source>
        <strain evidence="3">CCMP2877</strain>
    </source>
</reference>
<dbReference type="EMBL" id="HBGJ01005207">
    <property type="protein sequence ID" value="CAD9244815.1"/>
    <property type="molecule type" value="Transcribed_RNA"/>
</dbReference>
<gene>
    <name evidence="3" type="ORF">PPAR1163_LOCUS3163</name>
</gene>
<dbReference type="PANTHER" id="PTHR35170:SF1">
    <property type="entry name" value="PROTEIN DD3-3"/>
    <property type="match status" value="1"/>
</dbReference>
<feature type="compositionally biased region" description="Basic residues" evidence="1">
    <location>
        <begin position="23"/>
        <end position="38"/>
    </location>
</feature>
<proteinExistence type="predicted"/>
<keyword evidence="2" id="KW-1133">Transmembrane helix</keyword>
<dbReference type="InterPro" id="IPR053320">
    <property type="entry name" value="Protein_DD3-3_O-glyco"/>
</dbReference>
<keyword evidence="2" id="KW-0812">Transmembrane</keyword>
<evidence type="ECO:0000256" key="2">
    <source>
        <dbReference type="SAM" id="Phobius"/>
    </source>
</evidence>
<feature type="region of interest" description="Disordered" evidence="1">
    <location>
        <begin position="1"/>
        <end position="38"/>
    </location>
</feature>
<dbReference type="AlphaFoldDB" id="A0A7S1TRP3"/>
<evidence type="ECO:0000313" key="3">
    <source>
        <dbReference type="EMBL" id="CAD9244815.1"/>
    </source>
</evidence>
<feature type="compositionally biased region" description="Basic and acidic residues" evidence="1">
    <location>
        <begin position="11"/>
        <end position="22"/>
    </location>
</feature>
<feature type="region of interest" description="Disordered" evidence="1">
    <location>
        <begin position="710"/>
        <end position="732"/>
    </location>
</feature>
<dbReference type="PANTHER" id="PTHR35170">
    <property type="entry name" value="PROTEIN DD3-3"/>
    <property type="match status" value="1"/>
</dbReference>
<organism evidence="3">
    <name type="scientific">Phaeomonas parva</name>
    <dbReference type="NCBI Taxonomy" id="124430"/>
    <lineage>
        <taxon>Eukaryota</taxon>
        <taxon>Sar</taxon>
        <taxon>Stramenopiles</taxon>
        <taxon>Ochrophyta</taxon>
        <taxon>Pinguiophyceae</taxon>
        <taxon>Pinguiochrysidales</taxon>
        <taxon>Pinguiochrysidaceae</taxon>
        <taxon>Phaeomonas</taxon>
    </lineage>
</organism>
<keyword evidence="2" id="KW-0472">Membrane</keyword>
<accession>A0A7S1TRP3</accession>
<name>A0A7S1TRP3_9STRA</name>